<dbReference type="SMART" id="SM00823">
    <property type="entry name" value="PKS_PP"/>
    <property type="match status" value="1"/>
</dbReference>
<dbReference type="PANTHER" id="PTHR43775:SF29">
    <property type="entry name" value="ASPERFURANONE POLYKETIDE SYNTHASE AFOG-RELATED"/>
    <property type="match status" value="1"/>
</dbReference>
<dbReference type="PROSITE" id="PS50075">
    <property type="entry name" value="CARRIER"/>
    <property type="match status" value="1"/>
</dbReference>
<dbReference type="Pfam" id="PF08659">
    <property type="entry name" value="KR"/>
    <property type="match status" value="1"/>
</dbReference>
<dbReference type="GO" id="GO:0006633">
    <property type="term" value="P:fatty acid biosynthetic process"/>
    <property type="evidence" value="ECO:0007669"/>
    <property type="project" value="TreeGrafter"/>
</dbReference>
<dbReference type="SUPFAM" id="SSF47336">
    <property type="entry name" value="ACP-like"/>
    <property type="match status" value="1"/>
</dbReference>
<reference evidence="4 5" key="1">
    <citation type="submission" date="2019-03" db="EMBL/GenBank/DDBJ databases">
        <title>Draft genome sequence of Xylaria hypoxylon DSM 108379, a ubiquitous saprotrophic-parasitic fungi on hardwood.</title>
        <authorList>
            <person name="Buettner E."/>
            <person name="Leonhardt S."/>
            <person name="Gebauer A.M."/>
            <person name="Liers C."/>
            <person name="Hofrichter M."/>
            <person name="Kellner H."/>
        </authorList>
    </citation>
    <scope>NUCLEOTIDE SEQUENCE [LARGE SCALE GENOMIC DNA]</scope>
    <source>
        <strain evidence="4 5">DSM 108379</strain>
    </source>
</reference>
<accession>A0A4Z0YXS8</accession>
<dbReference type="SUPFAM" id="SSF51735">
    <property type="entry name" value="NAD(P)-binding Rossmann-fold domains"/>
    <property type="match status" value="1"/>
</dbReference>
<dbReference type="GO" id="GO:0044550">
    <property type="term" value="P:secondary metabolite biosynthetic process"/>
    <property type="evidence" value="ECO:0007669"/>
    <property type="project" value="TreeGrafter"/>
</dbReference>
<protein>
    <recommendedName>
        <fullName evidence="3">Carrier domain-containing protein</fullName>
    </recommendedName>
</protein>
<dbReference type="Pfam" id="PF23297">
    <property type="entry name" value="ACP_SdgA_C"/>
    <property type="match status" value="1"/>
</dbReference>
<dbReference type="PROSITE" id="PS00012">
    <property type="entry name" value="PHOSPHOPANTETHEINE"/>
    <property type="match status" value="1"/>
</dbReference>
<dbReference type="EMBL" id="SKBN01000138">
    <property type="protein sequence ID" value="TGJ82196.1"/>
    <property type="molecule type" value="Genomic_DNA"/>
</dbReference>
<dbReference type="InterPro" id="IPR013968">
    <property type="entry name" value="PKS_KR"/>
</dbReference>
<keyword evidence="1" id="KW-0596">Phosphopantetheine</keyword>
<dbReference type="InterPro" id="IPR050091">
    <property type="entry name" value="PKS_NRPS_Biosynth_Enz"/>
</dbReference>
<dbReference type="GO" id="GO:0004312">
    <property type="term" value="F:fatty acid synthase activity"/>
    <property type="evidence" value="ECO:0007669"/>
    <property type="project" value="TreeGrafter"/>
</dbReference>
<dbReference type="Proteomes" id="UP000297716">
    <property type="component" value="Unassembled WGS sequence"/>
</dbReference>
<dbReference type="Gene3D" id="3.40.50.720">
    <property type="entry name" value="NAD(P)-binding Rossmann-like Domain"/>
    <property type="match status" value="1"/>
</dbReference>
<proteinExistence type="predicted"/>
<sequence length="270" mass="29815">MTLCEWQQVLEPKVEGTWNLHKVLPKAMDFFVILSSAGGMMGSSGQSQYNAASTFQDAFARYRWSQGEKCISLDVGMVSGVGYAAENIHIMERLGRKGLEVLREQELHSVLDWACDPSRALSSPWSTQVITAIGGLSKSQDSLHHLKRPMYRHLLRKTRGMSHTTRSAKEKVDFSALIHDAKDADKARGIIASALANRLSQALSIPLEDLELTRPVYSYGVDSLVAVELRFWLANEMGADVSVFDILSAQSIDSLSGLVATRSRHLIPPS</sequence>
<dbReference type="GO" id="GO:0031177">
    <property type="term" value="F:phosphopantetheine binding"/>
    <property type="evidence" value="ECO:0007669"/>
    <property type="project" value="InterPro"/>
</dbReference>
<evidence type="ECO:0000313" key="5">
    <source>
        <dbReference type="Proteomes" id="UP000297716"/>
    </source>
</evidence>
<organism evidence="4 5">
    <name type="scientific">Xylaria hypoxylon</name>
    <dbReference type="NCBI Taxonomy" id="37992"/>
    <lineage>
        <taxon>Eukaryota</taxon>
        <taxon>Fungi</taxon>
        <taxon>Dikarya</taxon>
        <taxon>Ascomycota</taxon>
        <taxon>Pezizomycotina</taxon>
        <taxon>Sordariomycetes</taxon>
        <taxon>Xylariomycetidae</taxon>
        <taxon>Xylariales</taxon>
        <taxon>Xylariaceae</taxon>
        <taxon>Xylaria</taxon>
    </lineage>
</organism>
<dbReference type="Gene3D" id="1.10.1200.10">
    <property type="entry name" value="ACP-like"/>
    <property type="match status" value="1"/>
</dbReference>
<dbReference type="STRING" id="37992.A0A4Z0YXS8"/>
<dbReference type="InterPro" id="IPR009081">
    <property type="entry name" value="PP-bd_ACP"/>
</dbReference>
<keyword evidence="5" id="KW-1185">Reference proteome</keyword>
<dbReference type="PANTHER" id="PTHR43775">
    <property type="entry name" value="FATTY ACID SYNTHASE"/>
    <property type="match status" value="1"/>
</dbReference>
<dbReference type="InterPro" id="IPR036736">
    <property type="entry name" value="ACP-like_sf"/>
</dbReference>
<evidence type="ECO:0000256" key="2">
    <source>
        <dbReference type="ARBA" id="ARBA00022553"/>
    </source>
</evidence>
<dbReference type="OrthoDB" id="329835at2759"/>
<feature type="domain" description="Carrier" evidence="3">
    <location>
        <begin position="186"/>
        <end position="263"/>
    </location>
</feature>
<dbReference type="InterPro" id="IPR006162">
    <property type="entry name" value="Ppantetheine_attach_site"/>
</dbReference>
<evidence type="ECO:0000313" key="4">
    <source>
        <dbReference type="EMBL" id="TGJ82196.1"/>
    </source>
</evidence>
<evidence type="ECO:0000256" key="1">
    <source>
        <dbReference type="ARBA" id="ARBA00022450"/>
    </source>
</evidence>
<evidence type="ECO:0000259" key="3">
    <source>
        <dbReference type="PROSITE" id="PS50075"/>
    </source>
</evidence>
<dbReference type="InterPro" id="IPR036291">
    <property type="entry name" value="NAD(P)-bd_dom_sf"/>
</dbReference>
<comment type="caution">
    <text evidence="4">The sequence shown here is derived from an EMBL/GenBank/DDBJ whole genome shotgun (WGS) entry which is preliminary data.</text>
</comment>
<dbReference type="AlphaFoldDB" id="A0A4Z0YXS8"/>
<name>A0A4Z0YXS8_9PEZI</name>
<dbReference type="InterPro" id="IPR020806">
    <property type="entry name" value="PKS_PP-bd"/>
</dbReference>
<gene>
    <name evidence="4" type="ORF">E0Z10_g6575</name>
</gene>
<keyword evidence="2" id="KW-0597">Phosphoprotein</keyword>